<evidence type="ECO:0000313" key="3">
    <source>
        <dbReference type="EMBL" id="WBA44118.1"/>
    </source>
</evidence>
<proteinExistence type="predicted"/>
<organism evidence="3 4">
    <name type="scientific">Hymenobacter canadensis</name>
    <dbReference type="NCBI Taxonomy" id="2999067"/>
    <lineage>
        <taxon>Bacteria</taxon>
        <taxon>Pseudomonadati</taxon>
        <taxon>Bacteroidota</taxon>
        <taxon>Cytophagia</taxon>
        <taxon>Cytophagales</taxon>
        <taxon>Hymenobacteraceae</taxon>
        <taxon>Hymenobacter</taxon>
    </lineage>
</organism>
<feature type="signal peptide" evidence="1">
    <location>
        <begin position="1"/>
        <end position="22"/>
    </location>
</feature>
<dbReference type="NCBIfam" id="TIGR04183">
    <property type="entry name" value="Por_Secre_tail"/>
    <property type="match status" value="1"/>
</dbReference>
<sequence length="471" mass="50596">MEKLLSGLLLAFSLGSSGPASAQLTVRGGYGSGTYAPADTAYVLANPTPAGQVFDRWLATPAAVLSDTFAVATRVRPPVPTATLTPVYRAAPAWTPVFQRFNGSNLYYHFPRPAAQLRGIISFHHGASGNATGWFTRPENRTFLDYAVAAGYAVFATESTDRLSNPAAPKQWSNAGTVAANPDVQNIQGILASFRTQGLITAATPVLGVGFSQGSGFTSIIAGLLGFRANVLGATPGLVPAITATLSPTYWMASRRDTLEDPQRLQRCVSNFQLLRGRGIAARLMIHEPFPVTPNRFRRIAGIDSTMSADIYTRLKTAGLLDARDFLTFNPRTASPWQALLPVAYQPFFDDIDDQLFICFTEHKFHSDLVHDIVRFFNRFAAPIVTATQGAAPANTAVTLFPNPAAASFTYAAAASVSRLTVYDDLGRLVLTAAGNGSSGRVDIRPLPAGLYLLRLQTAAGFLPSFRFLKE</sequence>
<dbReference type="RefSeq" id="WP_269562150.1">
    <property type="nucleotide sequence ID" value="NZ_CP114768.1"/>
</dbReference>
<evidence type="ECO:0000259" key="2">
    <source>
        <dbReference type="Pfam" id="PF18962"/>
    </source>
</evidence>
<dbReference type="InterPro" id="IPR026444">
    <property type="entry name" value="Secre_tail"/>
</dbReference>
<dbReference type="PANTHER" id="PTHR35128">
    <property type="entry name" value="SECRETION-REGULATING GUANINE NUCLEOTIDE EXCHANGE FACTOR"/>
    <property type="match status" value="1"/>
</dbReference>
<keyword evidence="4" id="KW-1185">Reference proteome</keyword>
<feature type="chain" id="PRO_5046211721" evidence="1">
    <location>
        <begin position="23"/>
        <end position="471"/>
    </location>
</feature>
<protein>
    <submittedName>
        <fullName evidence="3">T9SS type A sorting domain-containing protein</fullName>
    </submittedName>
</protein>
<keyword evidence="1" id="KW-0732">Signal</keyword>
<dbReference type="PANTHER" id="PTHR35128:SF1">
    <property type="entry name" value="SECRETION-REGULATING GUANINE NUCLEOTIDE EXCHANGE FACTOR"/>
    <property type="match status" value="1"/>
</dbReference>
<dbReference type="EMBL" id="CP114768">
    <property type="protein sequence ID" value="WBA44118.1"/>
    <property type="molecule type" value="Genomic_DNA"/>
</dbReference>
<evidence type="ECO:0000313" key="4">
    <source>
        <dbReference type="Proteomes" id="UP001211005"/>
    </source>
</evidence>
<dbReference type="Proteomes" id="UP001211005">
    <property type="component" value="Plasmid unnamed1"/>
</dbReference>
<dbReference type="Gene3D" id="3.40.50.1820">
    <property type="entry name" value="alpha/beta hydrolase"/>
    <property type="match status" value="1"/>
</dbReference>
<dbReference type="Pfam" id="PF18962">
    <property type="entry name" value="Por_Secre_tail"/>
    <property type="match status" value="1"/>
</dbReference>
<name>A0ABY7LUP8_9BACT</name>
<reference evidence="3 4" key="1">
    <citation type="submission" date="2022-12" db="EMBL/GenBank/DDBJ databases">
        <title>Hymenobacter canadensis sp. nov. isolated from lake water of the Cambridge Bay, Canada.</title>
        <authorList>
            <person name="Kim W.H."/>
            <person name="Lee Y.M."/>
        </authorList>
    </citation>
    <scope>NUCLEOTIDE SEQUENCE [LARGE SCALE GENOMIC DNA]</scope>
    <source>
        <strain evidence="3 4">PAMC 29467</strain>
        <plasmid evidence="3 4">unnamed1</plasmid>
    </source>
</reference>
<dbReference type="InterPro" id="IPR029058">
    <property type="entry name" value="AB_hydrolase_fold"/>
</dbReference>
<accession>A0ABY7LUP8</accession>
<geneLocation type="plasmid" evidence="3 4">
    <name>unnamed1</name>
</geneLocation>
<dbReference type="SUPFAM" id="SSF53474">
    <property type="entry name" value="alpha/beta-Hydrolases"/>
    <property type="match status" value="1"/>
</dbReference>
<gene>
    <name evidence="3" type="ORF">O3303_19710</name>
</gene>
<feature type="domain" description="Secretion system C-terminal sorting" evidence="2">
    <location>
        <begin position="400"/>
        <end position="459"/>
    </location>
</feature>
<keyword evidence="3" id="KW-0614">Plasmid</keyword>
<evidence type="ECO:0000256" key="1">
    <source>
        <dbReference type="SAM" id="SignalP"/>
    </source>
</evidence>